<comment type="similarity">
    <text evidence="2">Belongs to the TMEM39 family.</text>
</comment>
<sequence>MAPPASVGATRWTGTASLDVAAKHFSNLRDKVLDVPISIDFNTWRMNLSLLTLQTMIVNGTHFSEYRWSLFTFTSLWLGRSFFHAEYAKKFRQLYNILRKRSMLGTFSVSGLLMLVSFGLLVRATRNYAHVVVYIAVPCAIFLLAEWFRGRPRLATPVSFVFALEHAHFASVVTLIFEVNPLLIYDQGAARAVVWTACFNNLMAGMAKYFILHYTQHQIAAHDLHGWKPVSASQDKVEPWTSGQVYKSGAVVRHLDRTWEAIGERNQATPGSWSNHLFVWLWRRPFRLLTCLMMLQVVQVIGLAIYSFCCDSLLVVGGMMFVSADYLQLMHSIRYAMLGKSFRQAMLSSSDENVKT</sequence>
<dbReference type="GO" id="GO:0016020">
    <property type="term" value="C:membrane"/>
    <property type="evidence" value="ECO:0007669"/>
    <property type="project" value="UniProtKB-SubCell"/>
</dbReference>
<evidence type="ECO:0000256" key="5">
    <source>
        <dbReference type="ARBA" id="ARBA00023136"/>
    </source>
</evidence>
<dbReference type="InterPro" id="IPR019397">
    <property type="entry name" value="Uncharacterised_TMEM39"/>
</dbReference>
<feature type="transmembrane region" description="Helical" evidence="6">
    <location>
        <begin position="160"/>
        <end position="177"/>
    </location>
</feature>
<dbReference type="VEuPathDB" id="FungiDB:AeMF1_010065"/>
<reference evidence="7 8" key="1">
    <citation type="submission" date="2019-07" db="EMBL/GenBank/DDBJ databases">
        <title>Genomics analysis of Aphanomyces spp. identifies a new class of oomycete effector associated with host adaptation.</title>
        <authorList>
            <person name="Gaulin E."/>
        </authorList>
    </citation>
    <scope>NUCLEOTIDE SEQUENCE [LARGE SCALE GENOMIC DNA]</scope>
    <source>
        <strain evidence="7 8">ATCC 201684</strain>
    </source>
</reference>
<keyword evidence="3 6" id="KW-0812">Transmembrane</keyword>
<comment type="caution">
    <text evidence="7">The sequence shown here is derived from an EMBL/GenBank/DDBJ whole genome shotgun (WGS) entry which is preliminary data.</text>
</comment>
<feature type="transmembrane region" description="Helical" evidence="6">
    <location>
        <begin position="104"/>
        <end position="122"/>
    </location>
</feature>
<evidence type="ECO:0000256" key="6">
    <source>
        <dbReference type="SAM" id="Phobius"/>
    </source>
</evidence>
<comment type="subcellular location">
    <subcellularLocation>
        <location evidence="1">Membrane</location>
        <topology evidence="1">Multi-pass membrane protein</topology>
    </subcellularLocation>
</comment>
<keyword evidence="8" id="KW-1185">Reference proteome</keyword>
<feature type="transmembrane region" description="Helical" evidence="6">
    <location>
        <begin position="189"/>
        <end position="211"/>
    </location>
</feature>
<evidence type="ECO:0000313" key="7">
    <source>
        <dbReference type="EMBL" id="KAF0742818.1"/>
    </source>
</evidence>
<feature type="transmembrane region" description="Helical" evidence="6">
    <location>
        <begin position="66"/>
        <end position="83"/>
    </location>
</feature>
<keyword evidence="5 6" id="KW-0472">Membrane</keyword>
<evidence type="ECO:0000313" key="8">
    <source>
        <dbReference type="Proteomes" id="UP000481153"/>
    </source>
</evidence>
<organism evidence="7 8">
    <name type="scientific">Aphanomyces euteiches</name>
    <dbReference type="NCBI Taxonomy" id="100861"/>
    <lineage>
        <taxon>Eukaryota</taxon>
        <taxon>Sar</taxon>
        <taxon>Stramenopiles</taxon>
        <taxon>Oomycota</taxon>
        <taxon>Saprolegniomycetes</taxon>
        <taxon>Saprolegniales</taxon>
        <taxon>Verrucalvaceae</taxon>
        <taxon>Aphanomyces</taxon>
    </lineage>
</organism>
<dbReference type="Proteomes" id="UP000481153">
    <property type="component" value="Unassembled WGS sequence"/>
</dbReference>
<protein>
    <submittedName>
        <fullName evidence="7">Uncharacterized protein</fullName>
    </submittedName>
</protein>
<keyword evidence="4 6" id="KW-1133">Transmembrane helix</keyword>
<name>A0A6G0XQU1_9STRA</name>
<evidence type="ECO:0000256" key="1">
    <source>
        <dbReference type="ARBA" id="ARBA00004141"/>
    </source>
</evidence>
<dbReference type="EMBL" id="VJMJ01000023">
    <property type="protein sequence ID" value="KAF0742818.1"/>
    <property type="molecule type" value="Genomic_DNA"/>
</dbReference>
<dbReference type="Pfam" id="PF10271">
    <property type="entry name" value="Tmp39"/>
    <property type="match status" value="1"/>
</dbReference>
<feature type="transmembrane region" description="Helical" evidence="6">
    <location>
        <begin position="128"/>
        <end position="148"/>
    </location>
</feature>
<accession>A0A6G0XQU1</accession>
<evidence type="ECO:0000256" key="3">
    <source>
        <dbReference type="ARBA" id="ARBA00022692"/>
    </source>
</evidence>
<dbReference type="AlphaFoldDB" id="A0A6G0XQU1"/>
<evidence type="ECO:0000256" key="2">
    <source>
        <dbReference type="ARBA" id="ARBA00010737"/>
    </source>
</evidence>
<proteinExistence type="inferred from homology"/>
<gene>
    <name evidence="7" type="ORF">Ae201684_002220</name>
</gene>
<evidence type="ECO:0000256" key="4">
    <source>
        <dbReference type="ARBA" id="ARBA00022989"/>
    </source>
</evidence>